<feature type="compositionally biased region" description="Low complexity" evidence="3">
    <location>
        <begin position="119"/>
        <end position="148"/>
    </location>
</feature>
<dbReference type="GO" id="GO:0003682">
    <property type="term" value="F:chromatin binding"/>
    <property type="evidence" value="ECO:0007669"/>
    <property type="project" value="TreeGrafter"/>
</dbReference>
<feature type="region of interest" description="Disordered" evidence="3">
    <location>
        <begin position="119"/>
        <end position="208"/>
    </location>
</feature>
<gene>
    <name evidence="5" type="ORF">OAUR00152_LOCUS25250</name>
</gene>
<reference evidence="5" key="1">
    <citation type="submission" date="2021-01" db="EMBL/GenBank/DDBJ databases">
        <authorList>
            <person name="Corre E."/>
            <person name="Pelletier E."/>
            <person name="Niang G."/>
            <person name="Scheremetjew M."/>
            <person name="Finn R."/>
            <person name="Kale V."/>
            <person name="Holt S."/>
            <person name="Cochrane G."/>
            <person name="Meng A."/>
            <person name="Brown T."/>
            <person name="Cohen L."/>
        </authorList>
    </citation>
    <scope>NUCLEOTIDE SEQUENCE</scope>
    <source>
        <strain evidence="5">Isolate 1302-5</strain>
    </source>
</reference>
<feature type="compositionally biased region" description="Low complexity" evidence="3">
    <location>
        <begin position="1217"/>
        <end position="1235"/>
    </location>
</feature>
<protein>
    <recommendedName>
        <fullName evidence="4">Helicase C-terminal domain-containing protein</fullName>
    </recommendedName>
</protein>
<dbReference type="GO" id="GO:0003677">
    <property type="term" value="F:DNA binding"/>
    <property type="evidence" value="ECO:0007669"/>
    <property type="project" value="TreeGrafter"/>
</dbReference>
<proteinExistence type="predicted"/>
<feature type="compositionally biased region" description="Basic and acidic residues" evidence="3">
    <location>
        <begin position="1014"/>
        <end position="1027"/>
    </location>
</feature>
<feature type="compositionally biased region" description="Basic and acidic residues" evidence="3">
    <location>
        <begin position="188"/>
        <end position="197"/>
    </location>
</feature>
<feature type="region of interest" description="Disordered" evidence="3">
    <location>
        <begin position="17"/>
        <end position="101"/>
    </location>
</feature>
<organism evidence="5">
    <name type="scientific">Odontella aurita</name>
    <dbReference type="NCBI Taxonomy" id="265563"/>
    <lineage>
        <taxon>Eukaryota</taxon>
        <taxon>Sar</taxon>
        <taxon>Stramenopiles</taxon>
        <taxon>Ochrophyta</taxon>
        <taxon>Bacillariophyta</taxon>
        <taxon>Mediophyceae</taxon>
        <taxon>Biddulphiophycidae</taxon>
        <taxon>Eupodiscales</taxon>
        <taxon>Odontellaceae</taxon>
        <taxon>Odontella</taxon>
    </lineage>
</organism>
<name>A0A7S4N0Y0_9STRA</name>
<feature type="region of interest" description="Disordered" evidence="3">
    <location>
        <begin position="537"/>
        <end position="645"/>
    </location>
</feature>
<dbReference type="Pfam" id="PF00271">
    <property type="entry name" value="Helicase_C"/>
    <property type="match status" value="1"/>
</dbReference>
<feature type="region of interest" description="Disordered" evidence="3">
    <location>
        <begin position="974"/>
        <end position="1027"/>
    </location>
</feature>
<feature type="region of interest" description="Disordered" evidence="3">
    <location>
        <begin position="379"/>
        <end position="410"/>
    </location>
</feature>
<evidence type="ECO:0000256" key="2">
    <source>
        <dbReference type="ARBA" id="ARBA00023242"/>
    </source>
</evidence>
<evidence type="ECO:0000259" key="4">
    <source>
        <dbReference type="PROSITE" id="PS51194"/>
    </source>
</evidence>
<dbReference type="Gene3D" id="3.40.50.300">
    <property type="entry name" value="P-loop containing nucleotide triphosphate hydrolases"/>
    <property type="match status" value="1"/>
</dbReference>
<feature type="compositionally biased region" description="Basic and acidic residues" evidence="3">
    <location>
        <begin position="546"/>
        <end position="630"/>
    </location>
</feature>
<evidence type="ECO:0000256" key="1">
    <source>
        <dbReference type="ARBA" id="ARBA00022801"/>
    </source>
</evidence>
<evidence type="ECO:0000256" key="3">
    <source>
        <dbReference type="SAM" id="MobiDB-lite"/>
    </source>
</evidence>
<dbReference type="SMART" id="SM00490">
    <property type="entry name" value="HELICc"/>
    <property type="match status" value="1"/>
</dbReference>
<keyword evidence="1" id="KW-0378">Hydrolase</keyword>
<dbReference type="GO" id="GO:0140658">
    <property type="term" value="F:ATP-dependent chromatin remodeler activity"/>
    <property type="evidence" value="ECO:0007669"/>
    <property type="project" value="TreeGrafter"/>
</dbReference>
<dbReference type="Gene3D" id="1.10.10.60">
    <property type="entry name" value="Homeodomain-like"/>
    <property type="match status" value="1"/>
</dbReference>
<dbReference type="SUPFAM" id="SSF52540">
    <property type="entry name" value="P-loop containing nucleoside triphosphate hydrolases"/>
    <property type="match status" value="1"/>
</dbReference>
<dbReference type="InterPro" id="IPR027417">
    <property type="entry name" value="P-loop_NTPase"/>
</dbReference>
<feature type="compositionally biased region" description="Basic and acidic residues" evidence="3">
    <location>
        <begin position="977"/>
        <end position="995"/>
    </location>
</feature>
<dbReference type="PANTHER" id="PTHR45623">
    <property type="entry name" value="CHROMODOMAIN-HELICASE-DNA-BINDING PROTEIN 3-RELATED-RELATED"/>
    <property type="match status" value="1"/>
</dbReference>
<dbReference type="GO" id="GO:0005634">
    <property type="term" value="C:nucleus"/>
    <property type="evidence" value="ECO:0007669"/>
    <property type="project" value="TreeGrafter"/>
</dbReference>
<dbReference type="GO" id="GO:0042393">
    <property type="term" value="F:histone binding"/>
    <property type="evidence" value="ECO:0007669"/>
    <property type="project" value="TreeGrafter"/>
</dbReference>
<dbReference type="PANTHER" id="PTHR45623:SF11">
    <property type="entry name" value="KISMET, ISOFORM C"/>
    <property type="match status" value="1"/>
</dbReference>
<feature type="region of interest" description="Disordered" evidence="3">
    <location>
        <begin position="1207"/>
        <end position="1254"/>
    </location>
</feature>
<dbReference type="InterPro" id="IPR049730">
    <property type="entry name" value="SNF2/RAD54-like_C"/>
</dbReference>
<feature type="compositionally biased region" description="Basic and acidic residues" evidence="3">
    <location>
        <begin position="1236"/>
        <end position="1249"/>
    </location>
</feature>
<dbReference type="PROSITE" id="PS51194">
    <property type="entry name" value="HELICASE_CTER"/>
    <property type="match status" value="1"/>
</dbReference>
<dbReference type="GO" id="GO:0016887">
    <property type="term" value="F:ATP hydrolysis activity"/>
    <property type="evidence" value="ECO:0007669"/>
    <property type="project" value="TreeGrafter"/>
</dbReference>
<evidence type="ECO:0000313" key="5">
    <source>
        <dbReference type="EMBL" id="CAE2258133.1"/>
    </source>
</evidence>
<feature type="compositionally biased region" description="Low complexity" evidence="3">
    <location>
        <begin position="17"/>
        <end position="46"/>
    </location>
</feature>
<accession>A0A7S4N0Y0</accession>
<feature type="compositionally biased region" description="Low complexity" evidence="3">
    <location>
        <begin position="77"/>
        <end position="89"/>
    </location>
</feature>
<dbReference type="CDD" id="cd18793">
    <property type="entry name" value="SF2_C_SNF"/>
    <property type="match status" value="1"/>
</dbReference>
<feature type="compositionally biased region" description="Acidic residues" evidence="3">
    <location>
        <begin position="198"/>
        <end position="208"/>
    </location>
</feature>
<feature type="compositionally biased region" description="Polar residues" evidence="3">
    <location>
        <begin position="168"/>
        <end position="180"/>
    </location>
</feature>
<feature type="domain" description="Helicase C-terminal" evidence="4">
    <location>
        <begin position="230"/>
        <end position="381"/>
    </location>
</feature>
<feature type="compositionally biased region" description="Basic residues" evidence="3">
    <location>
        <begin position="631"/>
        <end position="645"/>
    </location>
</feature>
<dbReference type="InterPro" id="IPR001650">
    <property type="entry name" value="Helicase_C-like"/>
</dbReference>
<keyword evidence="2" id="KW-0539">Nucleus</keyword>
<dbReference type="EMBL" id="HBKQ01036643">
    <property type="protein sequence ID" value="CAE2258133.1"/>
    <property type="molecule type" value="Transcribed_RNA"/>
</dbReference>
<dbReference type="GO" id="GO:0000785">
    <property type="term" value="C:chromatin"/>
    <property type="evidence" value="ECO:0007669"/>
    <property type="project" value="TreeGrafter"/>
</dbReference>
<sequence length="1589" mass="174286">MSSILWSIPSARSAASAISLSTSSLPPSSSSSSSPSPRSSPPAFSSERICTPTHPSNTAVYESMSGGAPTSFPPIPASRSISIRTSSAADGSPKSAYPTIMELNSDSDEAFRRRASSAALLSSGSPRTAEASAEEAAAASADGGAPSAELRRRAASHPGEINIPAGCTPTTATWARSPHTSDPAAPPQREDDRKDRDASDDDGDDDDDEEVHWHALATEHLVNSSGKMVLLAKLLPKLQSGGHKVLIFSQMVRVLDLLEDLLRTKKYKFERLDGSRSASSRAGAVDRFNRKSCQRFVMLLSTRAGGLGLNLTSADTVVIFDSDWNPQNDLQAMARAHRIGQTRAVSVYRLLTAKTYEMHMFHSASMKLGLDRAVLAHARGQGTDEAESAGGSGSAKKKHKSKSEKEKEAKEIDELLKKGAYDVFRDEDDNEGKRFMETDIDQILERSSRKVTYGNTTETSISSGLGSFSKASFVASTGEGDGKDVDLDDPDFWEKAVGLDAPLESLGDDEANLLFQKRSRKQVQVYDPYAEYIEEEEAKERKKKELIKQAKEEKERIRLEKKQKRDEERERKKREREEKKNELQRTKEEKKKEAVAAKEKEKAERKAEKKKEKKEKVKDKKEKEKSSKKDKPPKKKLKKVERKRAAKRAEWEDPVLERIKQAWEVPQRNRATAAALRFGFGRLCKIRHESNLTSLPIQDVEIFVRAYCYQLGAQAAVCMMKQLCNKNGETSDDHAGDIASFLMRGAGSVYRADECVFIVRAVESALKLQEEVHARRRTLRIPLILTEQSYVSELRSGGALRALLRLAFLSRLNTLVEECLDNILADLGHEELGKRGCSIKDLSTLDIDLKSRHVSTEELSHALGMGLSNQHSLKSSAISSLAPWWNRNCDLALMVGTFIHGLGNYEAMRNDEELPFGRRIAEFTTADPGSAQAFRNFTAATTAARKVYDDALTAFKSKAQLEAHEAVAAVLAAASKGNKEKSDPPKEKVKNKNPEDSSEVPVPGNESKSPTPAKPDDKTTKKVRDESEKITLLRLSSAVVSSMRVPAGSTDSPKDEIPLHQCLPMPNARYLDHLLLNLVDKVTGGSEENARLDAPTPCIPSEQNGLAPFVDAVASNVSASKKAYSMCGINSFVDEESFRGHKCGSYHRSLADGSDYGSSAASSDLAAITSGADASRYQRGSWVPLLVTRYGLGALIYADTSVLDAMSQNPSKEDVPKSGASLSKEESAASSAKPPSTEENRPDEKEKGHSNRKKLSGLMLHIPSTLLRNPQLRGSICAVALCYGMPISSKRKPWQEVQGGILTGNALGSFLSMTTIVAAIGKVSATGVSLQEKDVRIYLDQVLIPHCVRLCLFEPGKSKEKSKANTLGNESMVLWESTKPGRCGLKTPLPDPCIPLKYHSEESIANAFAILRRIRLSRAVQFVVGGGVQRSAILAFLQSPVVRGGMEGLPIWWCPWVHDVAILVHAAAHGLFAIIHDHKDQGKLRKLGSVFERNTLERYIRTVFVEGMEGRSPALPKCFLNKSTAAELDAWVKAQALQFPTAHVLERRMALICAEMTKHSSSANQSFSSISCTYQNIPMFDHGGWPMNE</sequence>